<feature type="compositionally biased region" description="Low complexity" evidence="1">
    <location>
        <begin position="64"/>
        <end position="101"/>
    </location>
</feature>
<name>A0AAX6ERM2_IRIPA</name>
<evidence type="ECO:0000256" key="1">
    <source>
        <dbReference type="SAM" id="MobiDB-lite"/>
    </source>
</evidence>
<feature type="region of interest" description="Disordered" evidence="1">
    <location>
        <begin position="191"/>
        <end position="210"/>
    </location>
</feature>
<dbReference type="AlphaFoldDB" id="A0AAX6ERM2"/>
<evidence type="ECO:0000313" key="5">
    <source>
        <dbReference type="Proteomes" id="UP001140949"/>
    </source>
</evidence>
<protein>
    <recommendedName>
        <fullName evidence="6">DUF632 domain-containing protein</fullName>
    </recommendedName>
</protein>
<feature type="compositionally biased region" description="Acidic residues" evidence="1">
    <location>
        <begin position="141"/>
        <end position="154"/>
    </location>
</feature>
<proteinExistence type="predicted"/>
<dbReference type="PANTHER" id="PTHR21450:SF59">
    <property type="entry name" value="PROTEIN, PUTATIVE_ 48652-45869-RELATED"/>
    <property type="match status" value="1"/>
</dbReference>
<dbReference type="Proteomes" id="UP001140949">
    <property type="component" value="Unassembled WGS sequence"/>
</dbReference>
<evidence type="ECO:0000259" key="2">
    <source>
        <dbReference type="Pfam" id="PF04782"/>
    </source>
</evidence>
<keyword evidence="5" id="KW-1185">Reference proteome</keyword>
<dbReference type="InterPro" id="IPR006867">
    <property type="entry name" value="DUF632"/>
</dbReference>
<comment type="caution">
    <text evidence="4">The sequence shown here is derived from an EMBL/GenBank/DDBJ whole genome shotgun (WGS) entry which is preliminary data.</text>
</comment>
<evidence type="ECO:0000259" key="3">
    <source>
        <dbReference type="Pfam" id="PF04783"/>
    </source>
</evidence>
<reference evidence="4" key="1">
    <citation type="journal article" date="2023" name="GigaByte">
        <title>Genome assembly of the bearded iris, Iris pallida Lam.</title>
        <authorList>
            <person name="Bruccoleri R.E."/>
            <person name="Oakeley E.J."/>
            <person name="Faust A.M.E."/>
            <person name="Altorfer M."/>
            <person name="Dessus-Babus S."/>
            <person name="Burckhardt D."/>
            <person name="Oertli M."/>
            <person name="Naumann U."/>
            <person name="Petersen F."/>
            <person name="Wong J."/>
        </authorList>
    </citation>
    <scope>NUCLEOTIDE SEQUENCE</scope>
    <source>
        <strain evidence="4">GSM-AAB239-AS_SAM_17_03QT</strain>
    </source>
</reference>
<accession>A0AAX6ERM2</accession>
<feature type="domain" description="DUF632" evidence="2">
    <location>
        <begin position="275"/>
        <end position="585"/>
    </location>
</feature>
<dbReference type="Pfam" id="PF04782">
    <property type="entry name" value="DUF632"/>
    <property type="match status" value="1"/>
</dbReference>
<dbReference type="InterPro" id="IPR006868">
    <property type="entry name" value="DUF630"/>
</dbReference>
<organism evidence="4 5">
    <name type="scientific">Iris pallida</name>
    <name type="common">Sweet iris</name>
    <dbReference type="NCBI Taxonomy" id="29817"/>
    <lineage>
        <taxon>Eukaryota</taxon>
        <taxon>Viridiplantae</taxon>
        <taxon>Streptophyta</taxon>
        <taxon>Embryophyta</taxon>
        <taxon>Tracheophyta</taxon>
        <taxon>Spermatophyta</taxon>
        <taxon>Magnoliopsida</taxon>
        <taxon>Liliopsida</taxon>
        <taxon>Asparagales</taxon>
        <taxon>Iridaceae</taxon>
        <taxon>Iridoideae</taxon>
        <taxon>Irideae</taxon>
        <taxon>Iris</taxon>
    </lineage>
</organism>
<dbReference type="Pfam" id="PF04783">
    <property type="entry name" value="DUF630"/>
    <property type="match status" value="1"/>
</dbReference>
<gene>
    <name evidence="4" type="ORF">M6B38_174710</name>
</gene>
<dbReference type="PANTHER" id="PTHR21450">
    <property type="entry name" value="PROTEIN ALTERED PHOSPHATE STARVATION RESPONSE 1"/>
    <property type="match status" value="1"/>
</dbReference>
<feature type="region of interest" description="Disordered" evidence="1">
    <location>
        <begin position="63"/>
        <end position="172"/>
    </location>
</feature>
<evidence type="ECO:0000313" key="4">
    <source>
        <dbReference type="EMBL" id="KAJ6806479.1"/>
    </source>
</evidence>
<sequence>MGCNTSKIEGEEALSRCRERRRLMKDSVSSRNAFAAAHSAYTISLKNAGGSLSDFAQGEVLLHPSSSSSYTPSVPTTSTASPSVPTPSVAAATTVAPSDAALPPPPPPLHDFAPPLQRAASMPQIPLPKKHKHHPAVSAIEEGDADDEKDVDDETDKRSSPYIPPPRSAPAAVHSGASVWLGEYIFDTHNIPSPSLGHPDEPLQPPPRNVTPEPVEKAVIEERPPASPQPLPAGQHAKPVIKKQKAAAAAVTPAAGEGKKGRVVAPAAMGPTVDLLQVLNELDDHFLKASESAHEVWKMLEAPRMHYHSNFADNRGHIDHSARVMRVITWNRSVKGLLEEEDEKEEDFDNDEESHATILDKMLAWEKKLYDEVKTGELMKIEYNRKVALLSKQRKRGAGPDTLEKSKAAVSHMHTRLVVDMQSMDSTVSEINRLLNKQLYPMLVDLLQGMENMWRTMYMHHSSQRKIAADLRNLDVSVAPKETSEQHHDRTVQLWKVLRDWHSHFQKLVRHQKGYVRALSGWLKLSLVPVEAGGSLKENVPSPPPSGATSGSGIEPLLHAWHDLLEKLPDELASAAIYGFSEVVHTIMMIQEDELKMKEKCEETRRDYTRKSRAFEDWSQKYMEKRAARAASSAEAAAAGDGGDQDPVGDRKAAVDGLKLKLADEEEAYRKTCKQVREKSVGSLKTHLPELFRAMSEFSMACSEMYSKILSVTTQPQETPERHLA</sequence>
<evidence type="ECO:0008006" key="6">
    <source>
        <dbReference type="Google" id="ProtNLM"/>
    </source>
</evidence>
<feature type="domain" description="DUF630" evidence="3">
    <location>
        <begin position="1"/>
        <end position="59"/>
    </location>
</feature>
<reference evidence="4" key="2">
    <citation type="submission" date="2023-04" db="EMBL/GenBank/DDBJ databases">
        <authorList>
            <person name="Bruccoleri R.E."/>
            <person name="Oakeley E.J."/>
            <person name="Faust A.-M."/>
            <person name="Dessus-Babus S."/>
            <person name="Altorfer M."/>
            <person name="Burckhardt D."/>
            <person name="Oertli M."/>
            <person name="Naumann U."/>
            <person name="Petersen F."/>
            <person name="Wong J."/>
        </authorList>
    </citation>
    <scope>NUCLEOTIDE SEQUENCE</scope>
    <source>
        <strain evidence="4">GSM-AAB239-AS_SAM_17_03QT</strain>
        <tissue evidence="4">Leaf</tissue>
    </source>
</reference>
<dbReference type="EMBL" id="JANAVB010034617">
    <property type="protein sequence ID" value="KAJ6806479.1"/>
    <property type="molecule type" value="Genomic_DNA"/>
</dbReference>